<evidence type="ECO:0000256" key="3">
    <source>
        <dbReference type="ARBA" id="ARBA00008802"/>
    </source>
</evidence>
<feature type="transmembrane region" description="Helical" evidence="10">
    <location>
        <begin position="425"/>
        <end position="444"/>
    </location>
</feature>
<organism evidence="12 13">
    <name type="scientific">Lineolata rhizophorae</name>
    <dbReference type="NCBI Taxonomy" id="578093"/>
    <lineage>
        <taxon>Eukaryota</taxon>
        <taxon>Fungi</taxon>
        <taxon>Dikarya</taxon>
        <taxon>Ascomycota</taxon>
        <taxon>Pezizomycotina</taxon>
        <taxon>Dothideomycetes</taxon>
        <taxon>Dothideomycetes incertae sedis</taxon>
        <taxon>Lineolatales</taxon>
        <taxon>Lineolataceae</taxon>
        <taxon>Lineolata</taxon>
    </lineage>
</organism>
<evidence type="ECO:0000256" key="4">
    <source>
        <dbReference type="ARBA" id="ARBA00012312"/>
    </source>
</evidence>
<keyword evidence="9 10" id="KW-0472">Membrane</keyword>
<evidence type="ECO:0000256" key="10">
    <source>
        <dbReference type="RuleBase" id="RU367121"/>
    </source>
</evidence>
<dbReference type="GO" id="GO:0006696">
    <property type="term" value="P:ergosterol biosynthetic process"/>
    <property type="evidence" value="ECO:0007669"/>
    <property type="project" value="TreeGrafter"/>
</dbReference>
<keyword evidence="10" id="KW-1133">Transmembrane helix</keyword>
<evidence type="ECO:0000256" key="7">
    <source>
        <dbReference type="ARBA" id="ARBA00022848"/>
    </source>
</evidence>
<evidence type="ECO:0000256" key="1">
    <source>
        <dbReference type="ARBA" id="ARBA00001974"/>
    </source>
</evidence>
<feature type="domain" description="Squalene epoxidase" evidence="11">
    <location>
        <begin position="164"/>
        <end position="453"/>
    </location>
</feature>
<comment type="subcellular location">
    <subcellularLocation>
        <location evidence="10">Endoplasmic reticulum membrane</location>
        <topology evidence="10">Multi-pass membrane protein</topology>
    </subcellularLocation>
    <subcellularLocation>
        <location evidence="2">Microsome membrane</location>
        <topology evidence="2">Multi-pass membrane protein</topology>
    </subcellularLocation>
</comment>
<evidence type="ECO:0000256" key="8">
    <source>
        <dbReference type="ARBA" id="ARBA00023002"/>
    </source>
</evidence>
<feature type="transmembrane region" description="Helical" evidence="10">
    <location>
        <begin position="451"/>
        <end position="472"/>
    </location>
</feature>
<dbReference type="PANTHER" id="PTHR10835:SF0">
    <property type="entry name" value="SQUALENE MONOOXYGENASE"/>
    <property type="match status" value="1"/>
</dbReference>
<keyword evidence="8 10" id="KW-0560">Oxidoreductase</keyword>
<evidence type="ECO:0000256" key="6">
    <source>
        <dbReference type="ARBA" id="ARBA00022827"/>
    </source>
</evidence>
<evidence type="ECO:0000313" key="12">
    <source>
        <dbReference type="EMBL" id="KAF2456594.1"/>
    </source>
</evidence>
<sequence length="474" mass="50821">RRAEHHEADVLIVGGGVLGCAAAVALGRQGRSVLLLERSLKEPDRIVGELLQPGGVRALEELGLESCLEGIEAVKCEGYDVFYGAQEVLIPYPAEAAGKARRGKKAEGRSFHHGRFVQKLRAAAAAAPNVTVVETTAKELVRNGWTGQVLGVESSTNLRKDYYFAHLTIVADGHASNFRKFAHPRPTPEVRSKFFALELIDCDLPAPRHGHVILHSDSPPALLYQIGPRETRALIDVPTGCPTARPEAGGVRAHLRNAVLPTLPARVRPSFAAALDAIEDGKAPLRSMANSFLAPARQGHVPGLCLLGDAMNMRHPLTGGGMTVALSDVVLLAEVLAPDGPAGGPRGLEDESVVARQLGSMHWRRKGLASVINILAMALYSLFAADDATLRALQLGCFRYFQLGGICVDGPVSLLAGILRNPLVLFLHFFAVAIYAMWVSVLQAPLLAKPWAVVSSPAVFLKACVVIFPYIWSE</sequence>
<dbReference type="GO" id="GO:0005789">
    <property type="term" value="C:endoplasmic reticulum membrane"/>
    <property type="evidence" value="ECO:0007669"/>
    <property type="project" value="UniProtKB-SubCell"/>
</dbReference>
<dbReference type="Gene3D" id="3.50.50.60">
    <property type="entry name" value="FAD/NAD(P)-binding domain"/>
    <property type="match status" value="1"/>
</dbReference>
<keyword evidence="12" id="KW-0503">Monooxygenase</keyword>
<evidence type="ECO:0000313" key="13">
    <source>
        <dbReference type="Proteomes" id="UP000799766"/>
    </source>
</evidence>
<proteinExistence type="inferred from homology"/>
<keyword evidence="7" id="KW-0492">Microsome</keyword>
<evidence type="ECO:0000256" key="9">
    <source>
        <dbReference type="ARBA" id="ARBA00023136"/>
    </source>
</evidence>
<evidence type="ECO:0000259" key="11">
    <source>
        <dbReference type="Pfam" id="PF08491"/>
    </source>
</evidence>
<dbReference type="InterPro" id="IPR040125">
    <property type="entry name" value="Squalene_monox"/>
</dbReference>
<dbReference type="EC" id="1.14.14.17" evidence="4 10"/>
<feature type="non-terminal residue" evidence="12">
    <location>
        <position position="1"/>
    </location>
</feature>
<dbReference type="Proteomes" id="UP000799766">
    <property type="component" value="Unassembled WGS sequence"/>
</dbReference>
<keyword evidence="10" id="KW-0812">Transmembrane</keyword>
<dbReference type="PRINTS" id="PR00420">
    <property type="entry name" value="RNGMNOXGNASE"/>
</dbReference>
<feature type="transmembrane region" description="Helical" evidence="10">
    <location>
        <begin position="367"/>
        <end position="385"/>
    </location>
</feature>
<keyword evidence="13" id="KW-1185">Reference proteome</keyword>
<dbReference type="OrthoDB" id="1678617at2759"/>
<gene>
    <name evidence="12" type="ORF">BDY21DRAFT_260603</name>
</gene>
<accession>A0A6A6NYH4</accession>
<evidence type="ECO:0000256" key="2">
    <source>
        <dbReference type="ARBA" id="ARBA00004154"/>
    </source>
</evidence>
<protein>
    <recommendedName>
        <fullName evidence="4 10">Squalene monooxygenase</fullName>
        <ecNumber evidence="4 10">1.14.14.17</ecNumber>
    </recommendedName>
</protein>
<comment type="catalytic activity">
    <reaction evidence="10">
        <text>squalene + reduced [NADPH--hemoprotein reductase] + O2 = (S)-2,3-epoxysqualene + oxidized [NADPH--hemoprotein reductase] + H2O + H(+)</text>
        <dbReference type="Rhea" id="RHEA:25282"/>
        <dbReference type="Rhea" id="RHEA-COMP:11964"/>
        <dbReference type="Rhea" id="RHEA-COMP:11965"/>
        <dbReference type="ChEBI" id="CHEBI:15377"/>
        <dbReference type="ChEBI" id="CHEBI:15378"/>
        <dbReference type="ChEBI" id="CHEBI:15379"/>
        <dbReference type="ChEBI" id="CHEBI:15440"/>
        <dbReference type="ChEBI" id="CHEBI:15441"/>
        <dbReference type="ChEBI" id="CHEBI:57618"/>
        <dbReference type="ChEBI" id="CHEBI:58210"/>
        <dbReference type="EC" id="1.14.14.17"/>
    </reaction>
</comment>
<keyword evidence="6 10" id="KW-0274">FAD</keyword>
<comment type="function">
    <text evidence="10">Catalyzes the stereospecific oxidation of squalene to (S)-2,3-epoxysqualene, and is considered to be a rate-limiting enzyme in steroid biosynthesis.</text>
</comment>
<dbReference type="SUPFAM" id="SSF51905">
    <property type="entry name" value="FAD/NAD(P)-binding domain"/>
    <property type="match status" value="1"/>
</dbReference>
<dbReference type="Pfam" id="PF08491">
    <property type="entry name" value="SE"/>
    <property type="match status" value="1"/>
</dbReference>
<dbReference type="PANTHER" id="PTHR10835">
    <property type="entry name" value="SQUALENE MONOOXYGENASE"/>
    <property type="match status" value="1"/>
</dbReference>
<dbReference type="Pfam" id="PF12831">
    <property type="entry name" value="FAD_oxidored"/>
    <property type="match status" value="1"/>
</dbReference>
<evidence type="ECO:0000256" key="5">
    <source>
        <dbReference type="ARBA" id="ARBA00022630"/>
    </source>
</evidence>
<dbReference type="GO" id="GO:0050660">
    <property type="term" value="F:flavin adenine dinucleotide binding"/>
    <property type="evidence" value="ECO:0007669"/>
    <property type="project" value="UniProtKB-UniRule"/>
</dbReference>
<feature type="transmembrane region" description="Helical" evidence="10">
    <location>
        <begin position="397"/>
        <end position="419"/>
    </location>
</feature>
<dbReference type="GO" id="GO:0004506">
    <property type="term" value="F:squalene monooxygenase activity"/>
    <property type="evidence" value="ECO:0007669"/>
    <property type="project" value="UniProtKB-UniRule"/>
</dbReference>
<dbReference type="InterPro" id="IPR036188">
    <property type="entry name" value="FAD/NAD-bd_sf"/>
</dbReference>
<dbReference type="EMBL" id="MU001683">
    <property type="protein sequence ID" value="KAF2456594.1"/>
    <property type="molecule type" value="Genomic_DNA"/>
</dbReference>
<name>A0A6A6NYH4_9PEZI</name>
<keyword evidence="5 10" id="KW-0285">Flavoprotein</keyword>
<feature type="non-terminal residue" evidence="12">
    <location>
        <position position="474"/>
    </location>
</feature>
<comment type="cofactor">
    <cofactor evidence="1 10">
        <name>FAD</name>
        <dbReference type="ChEBI" id="CHEBI:57692"/>
    </cofactor>
</comment>
<dbReference type="UniPathway" id="UPA00767">
    <property type="reaction ID" value="UER00752"/>
</dbReference>
<reference evidence="12" key="1">
    <citation type="journal article" date="2020" name="Stud. Mycol.">
        <title>101 Dothideomycetes genomes: a test case for predicting lifestyles and emergence of pathogens.</title>
        <authorList>
            <person name="Haridas S."/>
            <person name="Albert R."/>
            <person name="Binder M."/>
            <person name="Bloem J."/>
            <person name="Labutti K."/>
            <person name="Salamov A."/>
            <person name="Andreopoulos B."/>
            <person name="Baker S."/>
            <person name="Barry K."/>
            <person name="Bills G."/>
            <person name="Bluhm B."/>
            <person name="Cannon C."/>
            <person name="Castanera R."/>
            <person name="Culley D."/>
            <person name="Daum C."/>
            <person name="Ezra D."/>
            <person name="Gonzalez J."/>
            <person name="Henrissat B."/>
            <person name="Kuo A."/>
            <person name="Liang C."/>
            <person name="Lipzen A."/>
            <person name="Lutzoni F."/>
            <person name="Magnuson J."/>
            <person name="Mondo S."/>
            <person name="Nolan M."/>
            <person name="Ohm R."/>
            <person name="Pangilinan J."/>
            <person name="Park H.-J."/>
            <person name="Ramirez L."/>
            <person name="Alfaro M."/>
            <person name="Sun H."/>
            <person name="Tritt A."/>
            <person name="Yoshinaga Y."/>
            <person name="Zwiers L.-H."/>
            <person name="Turgeon B."/>
            <person name="Goodwin S."/>
            <person name="Spatafora J."/>
            <person name="Crous P."/>
            <person name="Grigoriev I."/>
        </authorList>
    </citation>
    <scope>NUCLEOTIDE SEQUENCE</scope>
    <source>
        <strain evidence="12">ATCC 16933</strain>
    </source>
</reference>
<keyword evidence="10" id="KW-0256">Endoplasmic reticulum</keyword>
<dbReference type="AlphaFoldDB" id="A0A6A6NYH4"/>
<comment type="similarity">
    <text evidence="3 10">Belongs to the squalene monooxygenase family.</text>
</comment>
<dbReference type="InterPro" id="IPR013698">
    <property type="entry name" value="Squalene_epoxidase"/>
</dbReference>